<gene>
    <name evidence="5" type="ORF">AUP43_15575</name>
</gene>
<dbReference type="InterPro" id="IPR038404">
    <property type="entry name" value="TRAP_DctP_sf"/>
</dbReference>
<dbReference type="GO" id="GO:0030288">
    <property type="term" value="C:outer membrane-bounded periplasmic space"/>
    <property type="evidence" value="ECO:0007669"/>
    <property type="project" value="InterPro"/>
</dbReference>
<dbReference type="Pfam" id="PF03480">
    <property type="entry name" value="DctP"/>
    <property type="match status" value="1"/>
</dbReference>
<feature type="signal peptide" evidence="4">
    <location>
        <begin position="1"/>
        <end position="23"/>
    </location>
</feature>
<sequence length="339" mass="36888">MRRGAQLALAAALGLGVIGAAQAADYKAEYKISTVIGQPFPWGESAVKWADLVRERTNGRINMKMYPGAQLVAGDQTKEFTAIRQGIIDMAVGSTINWSPQIPELNLFSLPFLMPDHKSIDALTQGPVGKKLFEVIASKDVVPLAWGENGFRELSNSKQPVRTPADMKGLKIRVVGSPLFLDTFTALGANPTQMSWADAQPAFATKAVDGQENPVSIFVAAKLPNVGQNNLTLWGYMADPLIFVVNKRVWESFSPEDQKIVREAAIEAGKFGIDMGRKGISGNDMSVIDGIKASGVEVVTLTPEQRKQFVDATRDVYTKWKPRIGPELVDMAEKSIKGN</sequence>
<evidence type="ECO:0000313" key="5">
    <source>
        <dbReference type="EMBL" id="KZD12689.1"/>
    </source>
</evidence>
<protein>
    <submittedName>
        <fullName evidence="5">C4-dicarboxylate ABC transporter</fullName>
    </submittedName>
</protein>
<dbReference type="PIRSF" id="PIRSF006470">
    <property type="entry name" value="DctB"/>
    <property type="match status" value="1"/>
</dbReference>
<dbReference type="GO" id="GO:0055085">
    <property type="term" value="P:transmembrane transport"/>
    <property type="evidence" value="ECO:0007669"/>
    <property type="project" value="InterPro"/>
</dbReference>
<dbReference type="Gene3D" id="3.40.190.170">
    <property type="entry name" value="Bacterial extracellular solute-binding protein, family 7"/>
    <property type="match status" value="1"/>
</dbReference>
<comment type="caution">
    <text evidence="5">The sequence shown here is derived from an EMBL/GenBank/DDBJ whole genome shotgun (WGS) entry which is preliminary data.</text>
</comment>
<evidence type="ECO:0000256" key="3">
    <source>
        <dbReference type="ARBA" id="ARBA00022729"/>
    </source>
</evidence>
<dbReference type="OrthoDB" id="7375081at2"/>
<evidence type="ECO:0000256" key="1">
    <source>
        <dbReference type="ARBA" id="ARBA00009023"/>
    </source>
</evidence>
<dbReference type="NCBIfam" id="TIGR00787">
    <property type="entry name" value="dctP"/>
    <property type="match status" value="1"/>
</dbReference>
<dbReference type="PANTHER" id="PTHR33376">
    <property type="match status" value="1"/>
</dbReference>
<proteinExistence type="inferred from homology"/>
<comment type="similarity">
    <text evidence="1">Belongs to the bacterial solute-binding protein 7 family.</text>
</comment>
<dbReference type="PANTHER" id="PTHR33376:SF7">
    <property type="entry name" value="C4-DICARBOXYLATE-BINDING PROTEIN DCTB"/>
    <property type="match status" value="1"/>
</dbReference>
<reference evidence="5 6" key="1">
    <citation type="submission" date="2015-12" db="EMBL/GenBank/DDBJ databases">
        <title>Genome sequence of Oceanibaculum pacificum MCCC 1A02656.</title>
        <authorList>
            <person name="Lu L."/>
            <person name="Lai Q."/>
            <person name="Shao Z."/>
            <person name="Qian P."/>
        </authorList>
    </citation>
    <scope>NUCLEOTIDE SEQUENCE [LARGE SCALE GENOMIC DNA]</scope>
    <source>
        <strain evidence="5 6">MCCC 1A02656</strain>
    </source>
</reference>
<dbReference type="STRING" id="580166.AUP43_15575"/>
<dbReference type="InterPro" id="IPR004682">
    <property type="entry name" value="TRAP_DctP"/>
</dbReference>
<dbReference type="AlphaFoldDB" id="A0A154WGR8"/>
<evidence type="ECO:0000313" key="6">
    <source>
        <dbReference type="Proteomes" id="UP000076400"/>
    </source>
</evidence>
<keyword evidence="2" id="KW-0813">Transport</keyword>
<dbReference type="CDD" id="cd13678">
    <property type="entry name" value="PBP2_TRAP_DctP10"/>
    <property type="match status" value="1"/>
</dbReference>
<evidence type="ECO:0000256" key="4">
    <source>
        <dbReference type="SAM" id="SignalP"/>
    </source>
</evidence>
<organism evidence="5 6">
    <name type="scientific">Oceanibaculum pacificum</name>
    <dbReference type="NCBI Taxonomy" id="580166"/>
    <lineage>
        <taxon>Bacteria</taxon>
        <taxon>Pseudomonadati</taxon>
        <taxon>Pseudomonadota</taxon>
        <taxon>Alphaproteobacteria</taxon>
        <taxon>Rhodospirillales</taxon>
        <taxon>Oceanibaculaceae</taxon>
        <taxon>Oceanibaculum</taxon>
    </lineage>
</organism>
<dbReference type="NCBIfam" id="NF037995">
    <property type="entry name" value="TRAP_S1"/>
    <property type="match status" value="1"/>
</dbReference>
<dbReference type="RefSeq" id="WP_067551576.1">
    <property type="nucleotide sequence ID" value="NZ_LPXN01000006.1"/>
</dbReference>
<keyword evidence="3 4" id="KW-0732">Signal</keyword>
<evidence type="ECO:0000256" key="2">
    <source>
        <dbReference type="ARBA" id="ARBA00022448"/>
    </source>
</evidence>
<keyword evidence="6" id="KW-1185">Reference proteome</keyword>
<name>A0A154WGR8_9PROT</name>
<dbReference type="EMBL" id="LPXN01000006">
    <property type="protein sequence ID" value="KZD12689.1"/>
    <property type="molecule type" value="Genomic_DNA"/>
</dbReference>
<dbReference type="InterPro" id="IPR018389">
    <property type="entry name" value="DctP_fam"/>
</dbReference>
<feature type="chain" id="PRO_5007602508" evidence="4">
    <location>
        <begin position="24"/>
        <end position="339"/>
    </location>
</feature>
<dbReference type="Proteomes" id="UP000076400">
    <property type="component" value="Unassembled WGS sequence"/>
</dbReference>
<accession>A0A154WGR8</accession>